<dbReference type="InterPro" id="IPR001173">
    <property type="entry name" value="Glyco_trans_2-like"/>
</dbReference>
<evidence type="ECO:0000259" key="5">
    <source>
        <dbReference type="Pfam" id="PF00535"/>
    </source>
</evidence>
<keyword evidence="3 6" id="KW-0328">Glycosyltransferase</keyword>
<dbReference type="SUPFAM" id="SSF53448">
    <property type="entry name" value="Nucleotide-diphospho-sugar transferases"/>
    <property type="match status" value="1"/>
</dbReference>
<dbReference type="RefSeq" id="WP_377961432.1">
    <property type="nucleotide sequence ID" value="NZ_JBHZOL010000021.1"/>
</dbReference>
<dbReference type="PANTHER" id="PTHR43179:SF12">
    <property type="entry name" value="GALACTOFURANOSYLTRANSFERASE GLFT2"/>
    <property type="match status" value="1"/>
</dbReference>
<reference evidence="6 7" key="1">
    <citation type="submission" date="2024-10" db="EMBL/GenBank/DDBJ databases">
        <authorList>
            <person name="Ratan Roy A."/>
            <person name="Morales Sandoval P.H."/>
            <person name="De Los Santos Villalobos S."/>
            <person name="Chakraborty S."/>
            <person name="Mukherjee J."/>
        </authorList>
    </citation>
    <scope>NUCLEOTIDE SEQUENCE [LARGE SCALE GENOMIC DNA]</scope>
    <source>
        <strain evidence="6 7">S1</strain>
    </source>
</reference>
<evidence type="ECO:0000256" key="2">
    <source>
        <dbReference type="ARBA" id="ARBA00006739"/>
    </source>
</evidence>
<proteinExistence type="inferred from homology"/>
<evidence type="ECO:0000313" key="6">
    <source>
        <dbReference type="EMBL" id="MFE4105233.1"/>
    </source>
</evidence>
<evidence type="ECO:0000256" key="1">
    <source>
        <dbReference type="ARBA" id="ARBA00004776"/>
    </source>
</evidence>
<protein>
    <submittedName>
        <fullName evidence="6">Glycosyltransferase</fullName>
        <ecNumber evidence="6">2.4.-.-</ecNumber>
    </submittedName>
</protein>
<dbReference type="EC" id="2.4.-.-" evidence="6"/>
<comment type="pathway">
    <text evidence="1">Cell wall biogenesis; cell wall polysaccharide biosynthesis.</text>
</comment>
<keyword evidence="7" id="KW-1185">Reference proteome</keyword>
<sequence>MATFYFLVVNYYSTSFIHKLLNSGNLNHHNCEIIVVNNAADDLEIKTLSKVYKSLTVIETGENLGFGGGCNRGLSWIYQQNPHAYVWLINPDTTLDANAISYVKRCLKKYPKLAILGTRIRDSGGNAWFEIGRFNPWSGAVTHLQPRFQLAGQQHLDSASSLIVQSRWVSGCSLVVNLSQFQICPAFDENMFLYYEDSEFCERYRRQGKLVAVTQAALVTHAVSATTGQYPRLKLAHATFSKLYFLKKYGLPSALFLNLAYLLTRSFWERITGKTEMAVGRWQGIRQFLKFNLTGRKGSL</sequence>
<evidence type="ECO:0000256" key="3">
    <source>
        <dbReference type="ARBA" id="ARBA00022676"/>
    </source>
</evidence>
<gene>
    <name evidence="6" type="ORF">ACFVKH_03020</name>
</gene>
<evidence type="ECO:0000313" key="7">
    <source>
        <dbReference type="Proteomes" id="UP001600165"/>
    </source>
</evidence>
<dbReference type="GO" id="GO:0016757">
    <property type="term" value="F:glycosyltransferase activity"/>
    <property type="evidence" value="ECO:0007669"/>
    <property type="project" value="UniProtKB-KW"/>
</dbReference>
<dbReference type="PANTHER" id="PTHR43179">
    <property type="entry name" value="RHAMNOSYLTRANSFERASE WBBL"/>
    <property type="match status" value="1"/>
</dbReference>
<feature type="domain" description="Glycosyltransferase 2-like" evidence="5">
    <location>
        <begin position="16"/>
        <end position="135"/>
    </location>
</feature>
<accession>A0ABW6IAP2</accession>
<comment type="caution">
    <text evidence="6">The sequence shown here is derived from an EMBL/GenBank/DDBJ whole genome shotgun (WGS) entry which is preliminary data.</text>
</comment>
<dbReference type="EMBL" id="JBHZOL010000021">
    <property type="protein sequence ID" value="MFE4105233.1"/>
    <property type="molecule type" value="Genomic_DNA"/>
</dbReference>
<dbReference type="Proteomes" id="UP001600165">
    <property type="component" value="Unassembled WGS sequence"/>
</dbReference>
<name>A0ABW6IAP2_9CYAN</name>
<dbReference type="Gene3D" id="3.90.550.10">
    <property type="entry name" value="Spore Coat Polysaccharide Biosynthesis Protein SpsA, Chain A"/>
    <property type="match status" value="1"/>
</dbReference>
<dbReference type="Pfam" id="PF00535">
    <property type="entry name" value="Glycos_transf_2"/>
    <property type="match status" value="1"/>
</dbReference>
<comment type="similarity">
    <text evidence="2">Belongs to the glycosyltransferase 2 family.</text>
</comment>
<evidence type="ECO:0000256" key="4">
    <source>
        <dbReference type="ARBA" id="ARBA00022679"/>
    </source>
</evidence>
<organism evidence="6 7">
    <name type="scientific">Almyronema epifaneia S1</name>
    <dbReference type="NCBI Taxonomy" id="2991925"/>
    <lineage>
        <taxon>Bacteria</taxon>
        <taxon>Bacillati</taxon>
        <taxon>Cyanobacteriota</taxon>
        <taxon>Cyanophyceae</taxon>
        <taxon>Nodosilineales</taxon>
        <taxon>Nodosilineaceae</taxon>
        <taxon>Almyronema</taxon>
        <taxon>Almyronema epifaneia</taxon>
    </lineage>
</organism>
<dbReference type="InterPro" id="IPR029044">
    <property type="entry name" value="Nucleotide-diphossugar_trans"/>
</dbReference>
<keyword evidence="4 6" id="KW-0808">Transferase</keyword>